<accession>A0A316UEJ8</accession>
<feature type="region of interest" description="Disordered" evidence="13">
    <location>
        <begin position="843"/>
        <end position="995"/>
    </location>
</feature>
<proteinExistence type="inferred from homology"/>
<dbReference type="SUPFAM" id="SSF56112">
    <property type="entry name" value="Protein kinase-like (PK-like)"/>
    <property type="match status" value="1"/>
</dbReference>
<dbReference type="FunFam" id="1.10.510.10:FF:000394">
    <property type="entry name" value="Serine/threonine-protein kinase HSL1"/>
    <property type="match status" value="1"/>
</dbReference>
<dbReference type="GO" id="GO:0005940">
    <property type="term" value="C:septin ring"/>
    <property type="evidence" value="ECO:0007669"/>
    <property type="project" value="UniProtKB-ARBA"/>
</dbReference>
<dbReference type="PANTHER" id="PTHR24346">
    <property type="entry name" value="MAP/MICROTUBULE AFFINITY-REGULATING KINASE"/>
    <property type="match status" value="1"/>
</dbReference>
<comment type="catalytic activity">
    <reaction evidence="10">
        <text>L-threonyl-[protein] + ATP = O-phospho-L-threonyl-[protein] + ADP + H(+)</text>
        <dbReference type="Rhea" id="RHEA:46608"/>
        <dbReference type="Rhea" id="RHEA-COMP:11060"/>
        <dbReference type="Rhea" id="RHEA-COMP:11605"/>
        <dbReference type="ChEBI" id="CHEBI:15378"/>
        <dbReference type="ChEBI" id="CHEBI:30013"/>
        <dbReference type="ChEBI" id="CHEBI:30616"/>
        <dbReference type="ChEBI" id="CHEBI:61977"/>
        <dbReference type="ChEBI" id="CHEBI:456216"/>
        <dbReference type="EC" id="2.7.11.1"/>
    </reaction>
</comment>
<dbReference type="Pfam" id="PF00069">
    <property type="entry name" value="Pkinase"/>
    <property type="match status" value="1"/>
</dbReference>
<dbReference type="PROSITE" id="PS00108">
    <property type="entry name" value="PROTEIN_KINASE_ST"/>
    <property type="match status" value="1"/>
</dbReference>
<evidence type="ECO:0000256" key="11">
    <source>
        <dbReference type="ARBA" id="ARBA00048679"/>
    </source>
</evidence>
<dbReference type="Gene3D" id="1.10.510.10">
    <property type="entry name" value="Transferase(Phosphotransferase) domain 1"/>
    <property type="match status" value="1"/>
</dbReference>
<feature type="compositionally biased region" description="Pro residues" evidence="13">
    <location>
        <begin position="620"/>
        <end position="635"/>
    </location>
</feature>
<evidence type="ECO:0000256" key="8">
    <source>
        <dbReference type="ARBA" id="ARBA00022777"/>
    </source>
</evidence>
<evidence type="ECO:0000256" key="13">
    <source>
        <dbReference type="SAM" id="MobiDB-lite"/>
    </source>
</evidence>
<feature type="binding site" evidence="12">
    <location>
        <position position="168"/>
    </location>
    <ligand>
        <name>ATP</name>
        <dbReference type="ChEBI" id="CHEBI:30616"/>
    </ligand>
</feature>
<feature type="region of interest" description="Disordered" evidence="13">
    <location>
        <begin position="1025"/>
        <end position="1068"/>
    </location>
</feature>
<dbReference type="InterPro" id="IPR008271">
    <property type="entry name" value="Ser/Thr_kinase_AS"/>
</dbReference>
<evidence type="ECO:0000256" key="7">
    <source>
        <dbReference type="ARBA" id="ARBA00022741"/>
    </source>
</evidence>
<feature type="compositionally biased region" description="Polar residues" evidence="13">
    <location>
        <begin position="539"/>
        <end position="556"/>
    </location>
</feature>
<dbReference type="PROSITE" id="PS00107">
    <property type="entry name" value="PROTEIN_KINASE_ATP"/>
    <property type="match status" value="1"/>
</dbReference>
<keyword evidence="9 12" id="KW-0067">ATP-binding</keyword>
<evidence type="ECO:0000256" key="10">
    <source>
        <dbReference type="ARBA" id="ARBA00047899"/>
    </source>
</evidence>
<feature type="compositionally biased region" description="Low complexity" evidence="13">
    <location>
        <begin position="74"/>
        <end position="85"/>
    </location>
</feature>
<dbReference type="OrthoDB" id="193931at2759"/>
<feature type="compositionally biased region" description="Low complexity" evidence="13">
    <location>
        <begin position="584"/>
        <end position="598"/>
    </location>
</feature>
<evidence type="ECO:0000259" key="14">
    <source>
        <dbReference type="PROSITE" id="PS50011"/>
    </source>
</evidence>
<dbReference type="InterPro" id="IPR017441">
    <property type="entry name" value="Protein_kinase_ATP_BS"/>
</dbReference>
<evidence type="ECO:0000313" key="15">
    <source>
        <dbReference type="EMBL" id="PWN23656.1"/>
    </source>
</evidence>
<evidence type="ECO:0000256" key="4">
    <source>
        <dbReference type="ARBA" id="ARBA00022527"/>
    </source>
</evidence>
<name>A0A316UEJ8_9BASI</name>
<dbReference type="CDD" id="cd14081">
    <property type="entry name" value="STKc_BRSK1_2"/>
    <property type="match status" value="1"/>
</dbReference>
<evidence type="ECO:0000256" key="5">
    <source>
        <dbReference type="ARBA" id="ARBA00022553"/>
    </source>
</evidence>
<feature type="region of interest" description="Disordered" evidence="13">
    <location>
        <begin position="528"/>
        <end position="691"/>
    </location>
</feature>
<feature type="compositionally biased region" description="Polar residues" evidence="13">
    <location>
        <begin position="970"/>
        <end position="982"/>
    </location>
</feature>
<evidence type="ECO:0000256" key="12">
    <source>
        <dbReference type="PROSITE-ProRule" id="PRU10141"/>
    </source>
</evidence>
<sequence length="1254" mass="133882">MSYRPSSAAGGSTMEPPSRAATGPLQMRMSPNGQTRNTMAGPAHGQVKIAPPSRTTSKAPSSYNYQQNAAPGTAQVHRPQAARQAPAPPRVAQPSAQHPQHPPAQQQRQQAAPPANRPQSRLEREKKKDYKDPPNIGPWKLGKLIGQGASGRVRLAEHATTGQPAAVKIVPRHLLASSRMSLGEMSQKQDKLTLGIEREIVIMKLIEHPNLLGLWDVYETTKELFLVMEYVAGGELFDHLVQKGRLRPSEARSYFRQIIFGVDYCHRFNICHRDLKPENLLLDGTKKVVKVADFGMAALQPLERMLETSCGSPHYASPEIVSGKSYKGSASDIWSCGIILFALLCGRLPFDDPNIGKLLSKVRDGRFEMPEGLEDGAKDLIWKMLEVDPEKRMKMPEIMRHPWFTNHGSESSTNPSGPGAAMLGTEVQLTEAEIDVEILKNLKSLWPENSSRHIVKQLTSPGSNWQKTFYSLLVQHRDNHSMDDEEGSDSEDEAEDINPRAAPPAPAAPNAGSQNSLGLSLGINVASAASGARPPSIRIQEQSRPVRTAEPSTATLQPVKPPLLRATTDQSSSPRPSRNPSPSPRTASATVATPATSPMAQSSPYRPSNTRAYSDAPRSPGKPPAGPRPAPPASPNPNRASVDVGRSAPSAYRAPPTPVQPSAPADLSRRMTSPSHRKSAAEEQTSAASYDVSDVAAAAAAMRASMASPTNGRRPLSVNAPSIAVPQVGDATVQRFFQEIAAELASIRAASPTIAQQSLVQHQPQGPSRSQQQQSRRISQELDRGTAPGQPAVRLAPSPIAPAPLTPDLIRSDEHNQFDDADEELAMYADQISILSSVMAAGDGPSVSSPYTPASSPLPPAYGSSPTTKPLSVSDKSTNANKRLSAHRAPQGGLFAVPPASPAPSSVASGSRPNSYIVNGPPATSSEATSPQLKQSGGFMKRRSLLGLRKQPSNISSGSGVEGSKRVSMSYDQQQVSPQERQTALPVSPAHPQQELTPLQSRLAHNASARPTRLQQRNPGLGLDLTQQQQQQSTQMQQQNATSPSVLSPTTPYHSTHGVPSTPSAGPSAKQSWFAGLFNWKATSLHLNSLDGFVGTQMEVKRLLLTSGAKVFIEDSEALGSWRCSMKDNNSKTLRFRIEFNISSSPAGSHGASSLLASPALSVPGTPMSGTGRGGLAPSPALSSSSRYSGAELLNATGYSTKVTFTLEKGNSQAFKNMYSQLRRDWILDAPGFAGAGTGGAQYSPAMVGLGVNM</sequence>
<feature type="domain" description="Protein kinase" evidence="14">
    <location>
        <begin position="139"/>
        <end position="404"/>
    </location>
</feature>
<keyword evidence="4" id="KW-0723">Serine/threonine-protein kinase</keyword>
<evidence type="ECO:0000256" key="2">
    <source>
        <dbReference type="ARBA" id="ARBA00010791"/>
    </source>
</evidence>
<comment type="subcellular location">
    <subcellularLocation>
        <location evidence="1">Bud neck</location>
    </subcellularLocation>
</comment>
<dbReference type="PANTHER" id="PTHR24346:SF110">
    <property type="entry name" value="NON-SPECIFIC SERINE_THREONINE PROTEIN KINASE"/>
    <property type="match status" value="1"/>
</dbReference>
<dbReference type="GO" id="GO:0005524">
    <property type="term" value="F:ATP binding"/>
    <property type="evidence" value="ECO:0007669"/>
    <property type="project" value="UniProtKB-UniRule"/>
</dbReference>
<evidence type="ECO:0000256" key="6">
    <source>
        <dbReference type="ARBA" id="ARBA00022679"/>
    </source>
</evidence>
<dbReference type="AlphaFoldDB" id="A0A316UEJ8"/>
<comment type="similarity">
    <text evidence="2">Belongs to the protein kinase superfamily. CAMK Ser/Thr protein kinase family. NIM1 subfamily.</text>
</comment>
<gene>
    <name evidence="15" type="ORF">BCV69DRAFT_254295</name>
</gene>
<dbReference type="PROSITE" id="PS50011">
    <property type="entry name" value="PROTEIN_KINASE_DOM"/>
    <property type="match status" value="1"/>
</dbReference>
<evidence type="ECO:0000256" key="3">
    <source>
        <dbReference type="ARBA" id="ARBA00012513"/>
    </source>
</evidence>
<feature type="compositionally biased region" description="Polar residues" evidence="13">
    <location>
        <begin position="599"/>
        <end position="612"/>
    </location>
</feature>
<feature type="compositionally biased region" description="Polar residues" evidence="13">
    <location>
        <begin position="53"/>
        <end position="70"/>
    </location>
</feature>
<dbReference type="EMBL" id="KZ819321">
    <property type="protein sequence ID" value="PWN23656.1"/>
    <property type="molecule type" value="Genomic_DNA"/>
</dbReference>
<reference evidence="15 16" key="1">
    <citation type="journal article" date="2018" name="Mol. Biol. Evol.">
        <title>Broad Genomic Sampling Reveals a Smut Pathogenic Ancestry of the Fungal Clade Ustilaginomycotina.</title>
        <authorList>
            <person name="Kijpornyongpan T."/>
            <person name="Mondo S.J."/>
            <person name="Barry K."/>
            <person name="Sandor L."/>
            <person name="Lee J."/>
            <person name="Lipzen A."/>
            <person name="Pangilinan J."/>
            <person name="LaButti K."/>
            <person name="Hainaut M."/>
            <person name="Henrissat B."/>
            <person name="Grigoriev I.V."/>
            <person name="Spatafora J.W."/>
            <person name="Aime M.C."/>
        </authorList>
    </citation>
    <scope>NUCLEOTIDE SEQUENCE [LARGE SCALE GENOMIC DNA]</scope>
    <source>
        <strain evidence="15 16">MCA 4718</strain>
    </source>
</reference>
<feature type="compositionally biased region" description="Polar residues" evidence="13">
    <location>
        <begin position="29"/>
        <end position="38"/>
    </location>
</feature>
<dbReference type="GeneID" id="37012288"/>
<keyword evidence="16" id="KW-1185">Reference proteome</keyword>
<feature type="region of interest" description="Disordered" evidence="13">
    <location>
        <begin position="1"/>
        <end position="142"/>
    </location>
</feature>
<keyword evidence="6" id="KW-0808">Transferase</keyword>
<dbReference type="InterPro" id="IPR011009">
    <property type="entry name" value="Kinase-like_dom_sf"/>
</dbReference>
<feature type="region of interest" description="Disordered" evidence="13">
    <location>
        <begin position="756"/>
        <end position="811"/>
    </location>
</feature>
<dbReference type="SMART" id="SM00220">
    <property type="entry name" value="S_TKc"/>
    <property type="match status" value="1"/>
</dbReference>
<feature type="compositionally biased region" description="Basic and acidic residues" evidence="13">
    <location>
        <begin position="120"/>
        <end position="132"/>
    </location>
</feature>
<feature type="compositionally biased region" description="Polar residues" evidence="13">
    <location>
        <begin position="864"/>
        <end position="882"/>
    </location>
</feature>
<feature type="compositionally biased region" description="Acidic residues" evidence="13">
    <location>
        <begin position="483"/>
        <end position="496"/>
    </location>
</feature>
<dbReference type="GO" id="GO:0005935">
    <property type="term" value="C:cellular bud neck"/>
    <property type="evidence" value="ECO:0007669"/>
    <property type="project" value="UniProtKB-SubCell"/>
</dbReference>
<protein>
    <recommendedName>
        <fullName evidence="3">non-specific serine/threonine protein kinase</fullName>
        <ecNumber evidence="3">2.7.11.1</ecNumber>
    </recommendedName>
</protein>
<dbReference type="EC" id="2.7.11.1" evidence="3"/>
<keyword evidence="5" id="KW-0597">Phosphoprotein</keyword>
<evidence type="ECO:0000256" key="9">
    <source>
        <dbReference type="ARBA" id="ARBA00022840"/>
    </source>
</evidence>
<dbReference type="Proteomes" id="UP000245942">
    <property type="component" value="Unassembled WGS sequence"/>
</dbReference>
<feature type="compositionally biased region" description="Polar residues" evidence="13">
    <location>
        <begin position="846"/>
        <end position="855"/>
    </location>
</feature>
<comment type="catalytic activity">
    <reaction evidence="11">
        <text>L-seryl-[protein] + ATP = O-phospho-L-seryl-[protein] + ADP + H(+)</text>
        <dbReference type="Rhea" id="RHEA:17989"/>
        <dbReference type="Rhea" id="RHEA-COMP:9863"/>
        <dbReference type="Rhea" id="RHEA-COMP:11604"/>
        <dbReference type="ChEBI" id="CHEBI:15378"/>
        <dbReference type="ChEBI" id="CHEBI:29999"/>
        <dbReference type="ChEBI" id="CHEBI:30616"/>
        <dbReference type="ChEBI" id="CHEBI:83421"/>
        <dbReference type="ChEBI" id="CHEBI:456216"/>
        <dbReference type="EC" id="2.7.11.1"/>
    </reaction>
</comment>
<feature type="compositionally biased region" description="Polar residues" evidence="13">
    <location>
        <begin position="911"/>
        <end position="935"/>
    </location>
</feature>
<dbReference type="InterPro" id="IPR000719">
    <property type="entry name" value="Prot_kinase_dom"/>
</dbReference>
<organism evidence="15 16">
    <name type="scientific">Pseudomicrostroma glucosiphilum</name>
    <dbReference type="NCBI Taxonomy" id="1684307"/>
    <lineage>
        <taxon>Eukaryota</taxon>
        <taxon>Fungi</taxon>
        <taxon>Dikarya</taxon>
        <taxon>Basidiomycota</taxon>
        <taxon>Ustilaginomycotina</taxon>
        <taxon>Exobasidiomycetes</taxon>
        <taxon>Microstromatales</taxon>
        <taxon>Microstromatales incertae sedis</taxon>
        <taxon>Pseudomicrostroma</taxon>
    </lineage>
</organism>
<dbReference type="GO" id="GO:0035556">
    <property type="term" value="P:intracellular signal transduction"/>
    <property type="evidence" value="ECO:0007669"/>
    <property type="project" value="TreeGrafter"/>
</dbReference>
<dbReference type="GO" id="GO:0004674">
    <property type="term" value="F:protein serine/threonine kinase activity"/>
    <property type="evidence" value="ECO:0007669"/>
    <property type="project" value="UniProtKB-KW"/>
</dbReference>
<dbReference type="STRING" id="1684307.A0A316UEJ8"/>
<keyword evidence="7 12" id="KW-0547">Nucleotide-binding</keyword>
<evidence type="ECO:0000256" key="1">
    <source>
        <dbReference type="ARBA" id="ARBA00004266"/>
    </source>
</evidence>
<dbReference type="RefSeq" id="XP_025350816.1">
    <property type="nucleotide sequence ID" value="XM_025490554.1"/>
</dbReference>
<keyword evidence="8 15" id="KW-0418">Kinase</keyword>
<feature type="compositionally biased region" description="Low complexity" evidence="13">
    <location>
        <begin position="92"/>
        <end position="119"/>
    </location>
</feature>
<feature type="compositionally biased region" description="Low complexity" evidence="13">
    <location>
        <begin position="761"/>
        <end position="777"/>
    </location>
</feature>
<feature type="region of interest" description="Disordered" evidence="13">
    <location>
        <begin position="479"/>
        <end position="515"/>
    </location>
</feature>
<evidence type="ECO:0000313" key="16">
    <source>
        <dbReference type="Proteomes" id="UP000245942"/>
    </source>
</evidence>
<feature type="compositionally biased region" description="Polar residues" evidence="13">
    <location>
        <begin position="1040"/>
        <end position="1068"/>
    </location>
</feature>
<feature type="compositionally biased region" description="Low complexity" evidence="13">
    <location>
        <begin position="1027"/>
        <end position="1039"/>
    </location>
</feature>